<dbReference type="AlphaFoldDB" id="A0A9P7VL22"/>
<dbReference type="EMBL" id="MU250550">
    <property type="protein sequence ID" value="KAG7442538.1"/>
    <property type="molecule type" value="Genomic_DNA"/>
</dbReference>
<dbReference type="GeneID" id="66101749"/>
<reference evidence="2" key="1">
    <citation type="submission" date="2020-11" db="EMBL/GenBank/DDBJ databases">
        <title>Adaptations for nitrogen fixation in a non-lichenized fungal sporocarp promotes dispersal by wood-feeding termites.</title>
        <authorList>
            <consortium name="DOE Joint Genome Institute"/>
            <person name="Koch R.A."/>
            <person name="Yoon G."/>
            <person name="Arayal U."/>
            <person name="Lail K."/>
            <person name="Amirebrahimi M."/>
            <person name="Labutti K."/>
            <person name="Lipzen A."/>
            <person name="Riley R."/>
            <person name="Barry K."/>
            <person name="Henrissat B."/>
            <person name="Grigoriev I.V."/>
            <person name="Herr J.R."/>
            <person name="Aime M.C."/>
        </authorList>
    </citation>
    <scope>NUCLEOTIDE SEQUENCE</scope>
    <source>
        <strain evidence="2">MCA 3950</strain>
    </source>
</reference>
<protein>
    <submittedName>
        <fullName evidence="2">Uncharacterized protein</fullName>
    </submittedName>
</protein>
<feature type="transmembrane region" description="Helical" evidence="1">
    <location>
        <begin position="96"/>
        <end position="118"/>
    </location>
</feature>
<keyword evidence="3" id="KW-1185">Reference proteome</keyword>
<keyword evidence="1" id="KW-0812">Transmembrane</keyword>
<evidence type="ECO:0000313" key="2">
    <source>
        <dbReference type="EMBL" id="KAG7442538.1"/>
    </source>
</evidence>
<organism evidence="2 3">
    <name type="scientific">Guyanagaster necrorhizus</name>
    <dbReference type="NCBI Taxonomy" id="856835"/>
    <lineage>
        <taxon>Eukaryota</taxon>
        <taxon>Fungi</taxon>
        <taxon>Dikarya</taxon>
        <taxon>Basidiomycota</taxon>
        <taxon>Agaricomycotina</taxon>
        <taxon>Agaricomycetes</taxon>
        <taxon>Agaricomycetidae</taxon>
        <taxon>Agaricales</taxon>
        <taxon>Marasmiineae</taxon>
        <taxon>Physalacriaceae</taxon>
        <taxon>Guyanagaster</taxon>
    </lineage>
</organism>
<proteinExistence type="predicted"/>
<feature type="transmembrane region" description="Helical" evidence="1">
    <location>
        <begin position="9"/>
        <end position="29"/>
    </location>
</feature>
<comment type="caution">
    <text evidence="2">The sequence shown here is derived from an EMBL/GenBank/DDBJ whole genome shotgun (WGS) entry which is preliminary data.</text>
</comment>
<dbReference type="RefSeq" id="XP_043036038.1">
    <property type="nucleotide sequence ID" value="XM_043179455.1"/>
</dbReference>
<evidence type="ECO:0000313" key="3">
    <source>
        <dbReference type="Proteomes" id="UP000812287"/>
    </source>
</evidence>
<evidence type="ECO:0000256" key="1">
    <source>
        <dbReference type="SAM" id="Phobius"/>
    </source>
</evidence>
<gene>
    <name evidence="2" type="ORF">BT62DRAFT_1079149</name>
</gene>
<keyword evidence="1" id="KW-1133">Transmembrane helix</keyword>
<sequence>MLRESISSLLLVLLLDIILISAFAMGIIYPDNQNRADRVKQLATDIGSIQSVIKDNLQDAKDEALKNFTAEDREKYIKMVKALHGKDDSLNLGLKVSGTVAAAAFFCGAGAAVATKLLNNGLLRMHLQTIATGLSKALSGGSKEGLEVMKTGSDIIHTGLEAEEITETVARGLHVLKIAATVLTVVGVILDGTLLIYEAIAGEEQLKEQRKGIKELCVRRFTVKKLQECFRDISLFATDVKGAVDLEDTLRELVKDGTLTEGQMKTKLEKKYNGKMNHITDKDVWEKLDDEDNQSGVPWRDEDPSLAAIQKYIEEELEVSGKA</sequence>
<dbReference type="Proteomes" id="UP000812287">
    <property type="component" value="Unassembled WGS sequence"/>
</dbReference>
<dbReference type="OrthoDB" id="3516995at2759"/>
<name>A0A9P7VL22_9AGAR</name>
<keyword evidence="1" id="KW-0472">Membrane</keyword>
<accession>A0A9P7VL22</accession>